<dbReference type="Proteomes" id="UP001500305">
    <property type="component" value="Unassembled WGS sequence"/>
</dbReference>
<organism evidence="2 3">
    <name type="scientific">Kitasatospora cystarginea</name>
    <dbReference type="NCBI Taxonomy" id="58350"/>
    <lineage>
        <taxon>Bacteria</taxon>
        <taxon>Bacillati</taxon>
        <taxon>Actinomycetota</taxon>
        <taxon>Actinomycetes</taxon>
        <taxon>Kitasatosporales</taxon>
        <taxon>Streptomycetaceae</taxon>
        <taxon>Kitasatospora</taxon>
    </lineage>
</organism>
<sequence>MRCQYERAATASAMPQTAKALKPTQPISGASAEVGKSPARTVEWLCGGGQMTECHARLVRSAA</sequence>
<accession>A0ABN3DSR9</accession>
<gene>
    <name evidence="2" type="ORF">GCM10010430_22300</name>
</gene>
<comment type="caution">
    <text evidence="2">The sequence shown here is derived from an EMBL/GenBank/DDBJ whole genome shotgun (WGS) entry which is preliminary data.</text>
</comment>
<name>A0ABN3DSR9_9ACTN</name>
<keyword evidence="3" id="KW-1185">Reference proteome</keyword>
<feature type="region of interest" description="Disordered" evidence="1">
    <location>
        <begin position="1"/>
        <end position="34"/>
    </location>
</feature>
<proteinExistence type="predicted"/>
<evidence type="ECO:0000313" key="3">
    <source>
        <dbReference type="Proteomes" id="UP001500305"/>
    </source>
</evidence>
<protein>
    <submittedName>
        <fullName evidence="2">Uncharacterized protein</fullName>
    </submittedName>
</protein>
<evidence type="ECO:0000313" key="2">
    <source>
        <dbReference type="EMBL" id="GAA2240393.1"/>
    </source>
</evidence>
<reference evidence="2 3" key="1">
    <citation type="journal article" date="2019" name="Int. J. Syst. Evol. Microbiol.">
        <title>The Global Catalogue of Microorganisms (GCM) 10K type strain sequencing project: providing services to taxonomists for standard genome sequencing and annotation.</title>
        <authorList>
            <consortium name="The Broad Institute Genomics Platform"/>
            <consortium name="The Broad Institute Genome Sequencing Center for Infectious Disease"/>
            <person name="Wu L."/>
            <person name="Ma J."/>
        </authorList>
    </citation>
    <scope>NUCLEOTIDE SEQUENCE [LARGE SCALE GENOMIC DNA]</scope>
    <source>
        <strain evidence="2 3">JCM 7356</strain>
    </source>
</reference>
<evidence type="ECO:0000256" key="1">
    <source>
        <dbReference type="SAM" id="MobiDB-lite"/>
    </source>
</evidence>
<dbReference type="EMBL" id="BAAATR010000007">
    <property type="protein sequence ID" value="GAA2240393.1"/>
    <property type="molecule type" value="Genomic_DNA"/>
</dbReference>